<dbReference type="AlphaFoldDB" id="A0A9P1D9K6"/>
<reference evidence="3" key="2">
    <citation type="submission" date="2024-04" db="EMBL/GenBank/DDBJ databases">
        <authorList>
            <person name="Chen Y."/>
            <person name="Shah S."/>
            <person name="Dougan E. K."/>
            <person name="Thang M."/>
            <person name="Chan C."/>
        </authorList>
    </citation>
    <scope>NUCLEOTIDE SEQUENCE [LARGE SCALE GENOMIC DNA]</scope>
</reference>
<feature type="non-terminal residue" evidence="2">
    <location>
        <position position="281"/>
    </location>
</feature>
<evidence type="ECO:0000313" key="4">
    <source>
        <dbReference type="Proteomes" id="UP001152797"/>
    </source>
</evidence>
<dbReference type="EMBL" id="CAMXCT010003887">
    <property type="protein sequence ID" value="CAI4006699.1"/>
    <property type="molecule type" value="Genomic_DNA"/>
</dbReference>
<dbReference type="EMBL" id="CAMXCT020003887">
    <property type="protein sequence ID" value="CAL1160074.1"/>
    <property type="molecule type" value="Genomic_DNA"/>
</dbReference>
<name>A0A9P1D9K6_9DINO</name>
<accession>A0A9P1D9K6</accession>
<dbReference type="EMBL" id="CAMXCT030003887">
    <property type="protein sequence ID" value="CAL4794011.1"/>
    <property type="molecule type" value="Genomic_DNA"/>
</dbReference>
<evidence type="ECO:0000256" key="1">
    <source>
        <dbReference type="SAM" id="Phobius"/>
    </source>
</evidence>
<gene>
    <name evidence="2" type="ORF">C1SCF055_LOCUS32315</name>
</gene>
<feature type="transmembrane region" description="Helical" evidence="1">
    <location>
        <begin position="205"/>
        <end position="222"/>
    </location>
</feature>
<evidence type="ECO:0000313" key="3">
    <source>
        <dbReference type="EMBL" id="CAL1160074.1"/>
    </source>
</evidence>
<proteinExistence type="predicted"/>
<sequence>DAEIPGFPAPLLFRIPGSRPRAYLLARNVSVSVAEEEEPGKTLGGALPKLLERAGFSSVAQAILGGMKREEEAQMLLLKIPSPQLPRPSHFHLHLSTFDVRQLRRRRDDLESIHEEGDALPTAAMERFETSEFFASPPVMAMAMPLVGLHIYLTKSEVKLGLARLLEKCQQHKHVMTQRELDKKRRFDKELLQSRIRMFRMVQRVAIHIAFALLLASMYGVVATGRPASWVQLCKISISYGVHAFVQSALVEIKSASHIRFLEAAFLFSYAVHLYGVADGT</sequence>
<keyword evidence="1" id="KW-0472">Membrane</keyword>
<keyword evidence="1" id="KW-1133">Transmembrane helix</keyword>
<comment type="caution">
    <text evidence="2">The sequence shown here is derived from an EMBL/GenBank/DDBJ whole genome shotgun (WGS) entry which is preliminary data.</text>
</comment>
<dbReference type="Proteomes" id="UP001152797">
    <property type="component" value="Unassembled WGS sequence"/>
</dbReference>
<keyword evidence="4" id="KW-1185">Reference proteome</keyword>
<protein>
    <submittedName>
        <fullName evidence="2">Uncharacterized protein</fullName>
    </submittedName>
</protein>
<keyword evidence="1" id="KW-0812">Transmembrane</keyword>
<reference evidence="2" key="1">
    <citation type="submission" date="2022-10" db="EMBL/GenBank/DDBJ databases">
        <authorList>
            <person name="Chen Y."/>
            <person name="Dougan E. K."/>
            <person name="Chan C."/>
            <person name="Rhodes N."/>
            <person name="Thang M."/>
        </authorList>
    </citation>
    <scope>NUCLEOTIDE SEQUENCE</scope>
</reference>
<organism evidence="2">
    <name type="scientific">Cladocopium goreaui</name>
    <dbReference type="NCBI Taxonomy" id="2562237"/>
    <lineage>
        <taxon>Eukaryota</taxon>
        <taxon>Sar</taxon>
        <taxon>Alveolata</taxon>
        <taxon>Dinophyceae</taxon>
        <taxon>Suessiales</taxon>
        <taxon>Symbiodiniaceae</taxon>
        <taxon>Cladocopium</taxon>
    </lineage>
</organism>
<evidence type="ECO:0000313" key="2">
    <source>
        <dbReference type="EMBL" id="CAI4006699.1"/>
    </source>
</evidence>